<dbReference type="FunFam" id="1.10.760.10:FF:000019">
    <property type="entry name" value="Di-heme cytochrome C peroxidase"/>
    <property type="match status" value="1"/>
</dbReference>
<dbReference type="PANTHER" id="PTHR30600:SF10">
    <property type="entry name" value="BLL6722 PROTEIN"/>
    <property type="match status" value="1"/>
</dbReference>
<evidence type="ECO:0000256" key="3">
    <source>
        <dbReference type="ARBA" id="ARBA00022448"/>
    </source>
</evidence>
<dbReference type="GO" id="GO:0004130">
    <property type="term" value="F:cytochrome-c peroxidase activity"/>
    <property type="evidence" value="ECO:0007669"/>
    <property type="project" value="TreeGrafter"/>
</dbReference>
<dbReference type="Proteomes" id="UP000321039">
    <property type="component" value="Unassembled WGS sequence"/>
</dbReference>
<dbReference type="InterPro" id="IPR036909">
    <property type="entry name" value="Cyt_c-like_dom_sf"/>
</dbReference>
<keyword evidence="6" id="KW-0732">Signal</keyword>
<evidence type="ECO:0000313" key="15">
    <source>
        <dbReference type="EMBL" id="TXS91237.1"/>
    </source>
</evidence>
<evidence type="ECO:0000256" key="11">
    <source>
        <dbReference type="ARBA" id="ARBA00058991"/>
    </source>
</evidence>
<accession>A0A5C8ZUT8</accession>
<keyword evidence="4 13" id="KW-0349">Heme</keyword>
<evidence type="ECO:0000313" key="16">
    <source>
        <dbReference type="Proteomes" id="UP000321039"/>
    </source>
</evidence>
<dbReference type="EMBL" id="VRZA01000006">
    <property type="protein sequence ID" value="TXS91237.1"/>
    <property type="molecule type" value="Genomic_DNA"/>
</dbReference>
<evidence type="ECO:0000256" key="9">
    <source>
        <dbReference type="ARBA" id="ARBA00023002"/>
    </source>
</evidence>
<evidence type="ECO:0000256" key="5">
    <source>
        <dbReference type="ARBA" id="ARBA00022723"/>
    </source>
</evidence>
<evidence type="ECO:0000256" key="7">
    <source>
        <dbReference type="ARBA" id="ARBA00022764"/>
    </source>
</evidence>
<evidence type="ECO:0000256" key="13">
    <source>
        <dbReference type="PROSITE-ProRule" id="PRU00433"/>
    </source>
</evidence>
<evidence type="ECO:0000256" key="10">
    <source>
        <dbReference type="ARBA" id="ARBA00023004"/>
    </source>
</evidence>
<dbReference type="InterPro" id="IPR009056">
    <property type="entry name" value="Cyt_c-like_dom"/>
</dbReference>
<evidence type="ECO:0000256" key="6">
    <source>
        <dbReference type="ARBA" id="ARBA00022729"/>
    </source>
</evidence>
<evidence type="ECO:0000256" key="2">
    <source>
        <dbReference type="ARBA" id="ARBA00004856"/>
    </source>
</evidence>
<keyword evidence="7" id="KW-0574">Periplasm</keyword>
<comment type="subcellular location">
    <subcellularLocation>
        <location evidence="1">Periplasm</location>
    </subcellularLocation>
</comment>
<proteinExistence type="predicted"/>
<dbReference type="InterPro" id="IPR004852">
    <property type="entry name" value="Di-haem_cyt_c_peroxidsae"/>
</dbReference>
<dbReference type="GO" id="GO:0020037">
    <property type="term" value="F:heme binding"/>
    <property type="evidence" value="ECO:0007669"/>
    <property type="project" value="InterPro"/>
</dbReference>
<dbReference type="AlphaFoldDB" id="A0A5C8ZUT8"/>
<dbReference type="PROSITE" id="PS51007">
    <property type="entry name" value="CYTC"/>
    <property type="match status" value="1"/>
</dbReference>
<protein>
    <recommendedName>
        <fullName evidence="12">Methylamine utilization protein MauG</fullName>
    </recommendedName>
</protein>
<dbReference type="SUPFAM" id="SSF46626">
    <property type="entry name" value="Cytochrome c"/>
    <property type="match status" value="2"/>
</dbReference>
<gene>
    <name evidence="15" type="ORF">FV139_15975</name>
</gene>
<reference evidence="15 16" key="1">
    <citation type="submission" date="2019-08" db="EMBL/GenBank/DDBJ databases">
        <title>Parahaliea maris sp. nov., isolated from the surface seawater.</title>
        <authorList>
            <person name="Liu Y."/>
        </authorList>
    </citation>
    <scope>NUCLEOTIDE SEQUENCE [LARGE SCALE GENOMIC DNA]</scope>
    <source>
        <strain evidence="15 16">HSLHS9</strain>
    </source>
</reference>
<dbReference type="PANTHER" id="PTHR30600">
    <property type="entry name" value="CYTOCHROME C PEROXIDASE-RELATED"/>
    <property type="match status" value="1"/>
</dbReference>
<organism evidence="15 16">
    <name type="scientific">Parahaliea maris</name>
    <dbReference type="NCBI Taxonomy" id="2716870"/>
    <lineage>
        <taxon>Bacteria</taxon>
        <taxon>Pseudomonadati</taxon>
        <taxon>Pseudomonadota</taxon>
        <taxon>Gammaproteobacteria</taxon>
        <taxon>Cellvibrionales</taxon>
        <taxon>Halieaceae</taxon>
        <taxon>Parahaliea</taxon>
    </lineage>
</organism>
<evidence type="ECO:0000259" key="14">
    <source>
        <dbReference type="PROSITE" id="PS51007"/>
    </source>
</evidence>
<comment type="caution">
    <text evidence="15">The sequence shown here is derived from an EMBL/GenBank/DDBJ whole genome shotgun (WGS) entry which is preliminary data.</text>
</comment>
<keyword evidence="10 13" id="KW-0408">Iron</keyword>
<sequence length="429" mass="47243">MFMRTSYNKFYYAGRSLAKISLFASRLCAWCVLTPAVTVSAQNYENSRAIEATDGNRAPLFANIAEPPKGLPALPIPERNPATPARIDLGRKLFFDRRLSFNRTLSCAMCHVPEQGFTQYEVKTPVGAEGRFIGRNAPTLLNVGYRAALFHDGRESTLENQVWQPLLKANEMANPSIGFVLATLRNAPDYQGLFEAAFDQGLTMETVGMALASYQRGLIAADSPFDRWYFGGNENALSEQARQGWELFRSLGCSDCHSVEQHHAHFTNDAFYDTGIGYARSMGIGLQPTTVRIAPGVEITPTVKFERPPGNDLGRYEATGRSSERWQFRVPTLRNVAITPPYMHDGSLPNLRAVIDYYDAGGVPHQGQDPRIRPLDLEEAEKAALVAFLESLTGSNIATLVEDARSQAIGDANLAQPRAVFSDRGAASL</sequence>
<evidence type="ECO:0000256" key="4">
    <source>
        <dbReference type="ARBA" id="ARBA00022617"/>
    </source>
</evidence>
<keyword evidence="5 13" id="KW-0479">Metal-binding</keyword>
<evidence type="ECO:0000256" key="12">
    <source>
        <dbReference type="ARBA" id="ARBA00073576"/>
    </source>
</evidence>
<comment type="function">
    <text evidence="11">Involved in methylamine metabolism. Essential for the maturation of the beta subunit of MADH, presumably via a step in the biosynthesis of tryptophan tryptophylquinone (TTQ), the cofactor of MADH.</text>
</comment>
<keyword evidence="3" id="KW-0813">Transport</keyword>
<dbReference type="Gene3D" id="1.10.760.10">
    <property type="entry name" value="Cytochrome c-like domain"/>
    <property type="match status" value="2"/>
</dbReference>
<evidence type="ECO:0000256" key="1">
    <source>
        <dbReference type="ARBA" id="ARBA00004418"/>
    </source>
</evidence>
<dbReference type="InterPro" id="IPR051395">
    <property type="entry name" value="Cytochrome_c_Peroxidase/MauG"/>
</dbReference>
<evidence type="ECO:0000256" key="8">
    <source>
        <dbReference type="ARBA" id="ARBA00022982"/>
    </source>
</evidence>
<feature type="domain" description="Cytochrome c" evidence="14">
    <location>
        <begin position="239"/>
        <end position="393"/>
    </location>
</feature>
<dbReference type="Pfam" id="PF03150">
    <property type="entry name" value="CCP_MauG"/>
    <property type="match status" value="1"/>
</dbReference>
<keyword evidence="16" id="KW-1185">Reference proteome</keyword>
<keyword evidence="9" id="KW-0560">Oxidoreductase</keyword>
<name>A0A5C8ZUT8_9GAMM</name>
<keyword evidence="8" id="KW-0249">Electron transport</keyword>
<comment type="pathway">
    <text evidence="2">One-carbon metabolism; methylamine degradation.</text>
</comment>
<dbReference type="GO" id="GO:0009055">
    <property type="term" value="F:electron transfer activity"/>
    <property type="evidence" value="ECO:0007669"/>
    <property type="project" value="InterPro"/>
</dbReference>
<dbReference type="GO" id="GO:0046872">
    <property type="term" value="F:metal ion binding"/>
    <property type="evidence" value="ECO:0007669"/>
    <property type="project" value="UniProtKB-KW"/>
</dbReference>
<dbReference type="GO" id="GO:0042597">
    <property type="term" value="C:periplasmic space"/>
    <property type="evidence" value="ECO:0007669"/>
    <property type="project" value="UniProtKB-SubCell"/>
</dbReference>